<evidence type="ECO:0000313" key="2">
    <source>
        <dbReference type="Proteomes" id="UP000559256"/>
    </source>
</evidence>
<gene>
    <name evidence="1" type="ORF">D9758_014357</name>
</gene>
<dbReference type="OrthoDB" id="3223751at2759"/>
<reference evidence="1 2" key="1">
    <citation type="journal article" date="2020" name="ISME J.">
        <title>Uncovering the hidden diversity of litter-decomposition mechanisms in mushroom-forming fungi.</title>
        <authorList>
            <person name="Floudas D."/>
            <person name="Bentzer J."/>
            <person name="Ahren D."/>
            <person name="Johansson T."/>
            <person name="Persson P."/>
            <person name="Tunlid A."/>
        </authorList>
    </citation>
    <scope>NUCLEOTIDE SEQUENCE [LARGE SCALE GENOMIC DNA]</scope>
    <source>
        <strain evidence="1 2">CBS 291.85</strain>
    </source>
</reference>
<name>A0A8H5C7Z2_9AGAR</name>
<sequence length="261" mass="30093">MSTVPTRSVDYFWQDQICFKVEDTLFKVPDFHFKNSSKIFRKRFNLQEGDSLEGRNEEKPIALHGVSAFDFEQFLRALIPLLDGDTKYPMDAHEKISLGRKFHVPEWVESGYTQLVKRSKMLTLGEGATIGPDSAMRIFRLREWQRIQLKHHTESYSRRSSRRFLVLTSLTVSQDPDSDIPLSWSLEDAVKEEFKNELKDIRAENISLSDSPDVEVPSEPVTPCSIHTPEYEATVEELFLESFAGDLTRTTSGKSHRSQPY</sequence>
<dbReference type="Proteomes" id="UP000559256">
    <property type="component" value="Unassembled WGS sequence"/>
</dbReference>
<evidence type="ECO:0008006" key="3">
    <source>
        <dbReference type="Google" id="ProtNLM"/>
    </source>
</evidence>
<comment type="caution">
    <text evidence="1">The sequence shown here is derived from an EMBL/GenBank/DDBJ whole genome shotgun (WGS) entry which is preliminary data.</text>
</comment>
<protein>
    <recommendedName>
        <fullName evidence="3">BTB domain-containing protein</fullName>
    </recommendedName>
</protein>
<accession>A0A8H5C7Z2</accession>
<proteinExistence type="predicted"/>
<dbReference type="AlphaFoldDB" id="A0A8H5C7Z2"/>
<keyword evidence="2" id="KW-1185">Reference proteome</keyword>
<evidence type="ECO:0000313" key="1">
    <source>
        <dbReference type="EMBL" id="KAF5336241.1"/>
    </source>
</evidence>
<dbReference type="EMBL" id="JAACJM010000230">
    <property type="protein sequence ID" value="KAF5336241.1"/>
    <property type="molecule type" value="Genomic_DNA"/>
</dbReference>
<organism evidence="1 2">
    <name type="scientific">Tetrapyrgos nigripes</name>
    <dbReference type="NCBI Taxonomy" id="182062"/>
    <lineage>
        <taxon>Eukaryota</taxon>
        <taxon>Fungi</taxon>
        <taxon>Dikarya</taxon>
        <taxon>Basidiomycota</taxon>
        <taxon>Agaricomycotina</taxon>
        <taxon>Agaricomycetes</taxon>
        <taxon>Agaricomycetidae</taxon>
        <taxon>Agaricales</taxon>
        <taxon>Marasmiineae</taxon>
        <taxon>Marasmiaceae</taxon>
        <taxon>Tetrapyrgos</taxon>
    </lineage>
</organism>